<sequence>MPRFKSFFGYCLLFISFFCLSQEKKIEYKYYPTTKKSSVKEYQLKKGRKTHEFILDNNKKWSVRLSIPEIKKGEKVPLIIALYWKTK</sequence>
<accession>A0A7G9LC54</accession>
<dbReference type="AlphaFoldDB" id="A0A7G9LC54"/>
<keyword evidence="2" id="KW-1185">Reference proteome</keyword>
<evidence type="ECO:0000313" key="1">
    <source>
        <dbReference type="EMBL" id="QNM86203.1"/>
    </source>
</evidence>
<dbReference type="KEGG" id="ppec:H9W90_03525"/>
<evidence type="ECO:0000313" key="2">
    <source>
        <dbReference type="Proteomes" id="UP000515808"/>
    </source>
</evidence>
<dbReference type="RefSeq" id="WP_187483085.1">
    <property type="nucleotide sequence ID" value="NZ_CP060695.1"/>
</dbReference>
<proteinExistence type="predicted"/>
<reference evidence="1 2" key="1">
    <citation type="submission" date="2020-08" db="EMBL/GenBank/DDBJ databases">
        <title>Polaribacter sp. L12M9 isolated from gut of the Korean scallop.</title>
        <authorList>
            <person name="Jeong Y.S."/>
        </authorList>
    </citation>
    <scope>NUCLEOTIDE SEQUENCE [LARGE SCALE GENOMIC DNA]</scope>
    <source>
        <strain evidence="1 2">L12M9</strain>
    </source>
</reference>
<gene>
    <name evidence="1" type="ORF">H9W90_03525</name>
</gene>
<dbReference type="Proteomes" id="UP000515808">
    <property type="component" value="Chromosome"/>
</dbReference>
<protein>
    <submittedName>
        <fullName evidence="1">Uncharacterized protein</fullName>
    </submittedName>
</protein>
<name>A0A7G9LC54_9FLAO</name>
<organism evidence="1 2">
    <name type="scientific">Polaribacter pectinis</name>
    <dbReference type="NCBI Taxonomy" id="2738844"/>
    <lineage>
        <taxon>Bacteria</taxon>
        <taxon>Pseudomonadati</taxon>
        <taxon>Bacteroidota</taxon>
        <taxon>Flavobacteriia</taxon>
        <taxon>Flavobacteriales</taxon>
        <taxon>Flavobacteriaceae</taxon>
    </lineage>
</organism>
<dbReference type="EMBL" id="CP060695">
    <property type="protein sequence ID" value="QNM86203.1"/>
    <property type="molecule type" value="Genomic_DNA"/>
</dbReference>